<name>A0A8H2PFB7_MYCMU</name>
<dbReference type="EMBL" id="POTL01000001">
    <property type="protein sequence ID" value="TLH51454.1"/>
    <property type="molecule type" value="Genomic_DNA"/>
</dbReference>
<gene>
    <name evidence="2" type="ORF">C1S78_02970</name>
</gene>
<dbReference type="AlphaFoldDB" id="A0A8H2PFB7"/>
<accession>A0A8H2PFB7</accession>
<proteinExistence type="predicted"/>
<organism evidence="2">
    <name type="scientific">Mycolicibacterium mucogenicum DSM 44124</name>
    <dbReference type="NCBI Taxonomy" id="1226753"/>
    <lineage>
        <taxon>Bacteria</taxon>
        <taxon>Bacillati</taxon>
        <taxon>Actinomycetota</taxon>
        <taxon>Actinomycetes</taxon>
        <taxon>Mycobacteriales</taxon>
        <taxon>Mycobacteriaceae</taxon>
        <taxon>Mycolicibacterium</taxon>
    </lineage>
</organism>
<sequence length="110" mass="11637">MGSWVLVPKPPQFASGGVITGPLPSGDDGAPVMLSPGYWLRRDAVEALGGSGEVLRALNDAVGGPVELDREYSEEELRNSPYRDVMRDAVVAGPDEYRSGPPDGLGQRGE</sequence>
<protein>
    <submittedName>
        <fullName evidence="2">Uncharacterized protein</fullName>
    </submittedName>
</protein>
<evidence type="ECO:0000313" key="2">
    <source>
        <dbReference type="EMBL" id="TLH51454.1"/>
    </source>
</evidence>
<comment type="caution">
    <text evidence="2">The sequence shown here is derived from an EMBL/GenBank/DDBJ whole genome shotgun (WGS) entry which is preliminary data.</text>
</comment>
<evidence type="ECO:0000256" key="1">
    <source>
        <dbReference type="SAM" id="MobiDB-lite"/>
    </source>
</evidence>
<reference evidence="2" key="1">
    <citation type="submission" date="2018-01" db="EMBL/GenBank/DDBJ databases">
        <title>Comparative genomics of Mycobacterium mucogenicum and Mycobacterium neoaurum clade members emphasizing tRNA and non-coding RNA.</title>
        <authorList>
            <person name="Behra P.R.K."/>
            <person name="Pettersson B.M.F."/>
            <person name="Das S."/>
            <person name="Dasgupta S."/>
            <person name="Kirsebom L.A."/>
        </authorList>
    </citation>
    <scope>NUCLEOTIDE SEQUENCE</scope>
    <source>
        <strain evidence="2">DSM 44124</strain>
    </source>
</reference>
<feature type="region of interest" description="Disordered" evidence="1">
    <location>
        <begin position="91"/>
        <end position="110"/>
    </location>
</feature>